<dbReference type="InterPro" id="IPR016166">
    <property type="entry name" value="FAD-bd_PCMH"/>
</dbReference>
<feature type="chain" id="PRO_5045280730" description="FAD-binding PCMH-type domain-containing protein" evidence="5">
    <location>
        <begin position="24"/>
        <end position="511"/>
    </location>
</feature>
<dbReference type="EMBL" id="JAZGSY010000132">
    <property type="protein sequence ID" value="KAL1839980.1"/>
    <property type="molecule type" value="Genomic_DNA"/>
</dbReference>
<dbReference type="InterPro" id="IPR050416">
    <property type="entry name" value="FAD-linked_Oxidoreductase"/>
</dbReference>
<keyword evidence="3" id="KW-0274">FAD</keyword>
<evidence type="ECO:0000256" key="2">
    <source>
        <dbReference type="ARBA" id="ARBA00022630"/>
    </source>
</evidence>
<evidence type="ECO:0000256" key="3">
    <source>
        <dbReference type="ARBA" id="ARBA00022827"/>
    </source>
</evidence>
<dbReference type="PROSITE" id="PS51387">
    <property type="entry name" value="FAD_PCMH"/>
    <property type="match status" value="1"/>
</dbReference>
<keyword evidence="8" id="KW-1185">Reference proteome</keyword>
<dbReference type="Gene3D" id="3.40.462.20">
    <property type="match status" value="1"/>
</dbReference>
<evidence type="ECO:0000313" key="7">
    <source>
        <dbReference type="EMBL" id="KAL1839980.1"/>
    </source>
</evidence>
<dbReference type="Proteomes" id="UP001583172">
    <property type="component" value="Unassembled WGS sequence"/>
</dbReference>
<sequence length="511" mass="55636">MRFSPSHLLVAALGLGIFDAADASCSCWNKGLEACLRTKRIPYKVKCDADWADYSRTPNLRLPFKPAAIALPDTPQQVSQAVRCAAQNNVKVQAKSGGNSYGAFSFGGKDGQLTIDLGKFNQTLLAADGVTAIVGGGVRLGSMAIDLYNQNKRAISHGICPSVGIGGHSTHGGWGFTSRAWGLTLDHILELEVVLANGTIVNASPDNHPDIFWAMRGAADSIGIAISFKLRTQPAPEEVINFTYEFRSVVDSVDVAVSTFYALQSYISNSTLVDRRLSFALQTIANFAPNSTNLHKAFLVEGTFLGSLAEYNTTIEPFMLAGLPEPTQRHVESNGWLESLAPLSPTGTLDTTSLFLDFFANSVTIDDPGMSESALRSYFTYMLEGPETPTSYLSSMELWGGADSQINQPDAKGTDFAAFPHRNVFWTAHNLARVGPGEKFPAEGITWLNGLRKILIESAEVHTAAYPNLLDPTLSRYEAHHVYYGQEVLRRLKGIKRKVDPGKLFWNPHSI</sequence>
<feature type="domain" description="FAD-binding PCMH-type" evidence="6">
    <location>
        <begin position="62"/>
        <end position="235"/>
    </location>
</feature>
<evidence type="ECO:0000256" key="5">
    <source>
        <dbReference type="SAM" id="SignalP"/>
    </source>
</evidence>
<dbReference type="InterPro" id="IPR012951">
    <property type="entry name" value="BBE"/>
</dbReference>
<evidence type="ECO:0000313" key="8">
    <source>
        <dbReference type="Proteomes" id="UP001583172"/>
    </source>
</evidence>
<protein>
    <recommendedName>
        <fullName evidence="6">FAD-binding PCMH-type domain-containing protein</fullName>
    </recommendedName>
</protein>
<organism evidence="7 8">
    <name type="scientific">Humicola insolens</name>
    <name type="common">Soft-rot fungus</name>
    <dbReference type="NCBI Taxonomy" id="85995"/>
    <lineage>
        <taxon>Eukaryota</taxon>
        <taxon>Fungi</taxon>
        <taxon>Dikarya</taxon>
        <taxon>Ascomycota</taxon>
        <taxon>Pezizomycotina</taxon>
        <taxon>Sordariomycetes</taxon>
        <taxon>Sordariomycetidae</taxon>
        <taxon>Sordariales</taxon>
        <taxon>Chaetomiaceae</taxon>
        <taxon>Mycothermus</taxon>
    </lineage>
</organism>
<evidence type="ECO:0000259" key="6">
    <source>
        <dbReference type="PROSITE" id="PS51387"/>
    </source>
</evidence>
<comment type="similarity">
    <text evidence="1">Belongs to the oxygen-dependent FAD-linked oxidoreductase family.</text>
</comment>
<keyword evidence="5" id="KW-0732">Signal</keyword>
<dbReference type="Pfam" id="PF08031">
    <property type="entry name" value="BBE"/>
    <property type="match status" value="1"/>
</dbReference>
<evidence type="ECO:0000256" key="4">
    <source>
        <dbReference type="ARBA" id="ARBA00023002"/>
    </source>
</evidence>
<dbReference type="Gene3D" id="3.30.465.10">
    <property type="match status" value="1"/>
</dbReference>
<dbReference type="InterPro" id="IPR006094">
    <property type="entry name" value="Oxid_FAD_bind_N"/>
</dbReference>
<dbReference type="InterPro" id="IPR016169">
    <property type="entry name" value="FAD-bd_PCMH_sub2"/>
</dbReference>
<name>A0ABR3VED3_HUMIN</name>
<reference evidence="7 8" key="1">
    <citation type="journal article" date="2024" name="Commun. Biol.">
        <title>Comparative genomic analysis of thermophilic fungi reveals convergent evolutionary adaptations and gene losses.</title>
        <authorList>
            <person name="Steindorff A.S."/>
            <person name="Aguilar-Pontes M.V."/>
            <person name="Robinson A.J."/>
            <person name="Andreopoulos B."/>
            <person name="LaButti K."/>
            <person name="Kuo A."/>
            <person name="Mondo S."/>
            <person name="Riley R."/>
            <person name="Otillar R."/>
            <person name="Haridas S."/>
            <person name="Lipzen A."/>
            <person name="Grimwood J."/>
            <person name="Schmutz J."/>
            <person name="Clum A."/>
            <person name="Reid I.D."/>
            <person name="Moisan M.C."/>
            <person name="Butler G."/>
            <person name="Nguyen T.T.M."/>
            <person name="Dewar K."/>
            <person name="Conant G."/>
            <person name="Drula E."/>
            <person name="Henrissat B."/>
            <person name="Hansel C."/>
            <person name="Singer S."/>
            <person name="Hutchinson M.I."/>
            <person name="de Vries R.P."/>
            <person name="Natvig D.O."/>
            <person name="Powell A.J."/>
            <person name="Tsang A."/>
            <person name="Grigoriev I.V."/>
        </authorList>
    </citation>
    <scope>NUCLEOTIDE SEQUENCE [LARGE SCALE GENOMIC DNA]</scope>
    <source>
        <strain evidence="7 8">CBS 620.91</strain>
    </source>
</reference>
<dbReference type="Pfam" id="PF01565">
    <property type="entry name" value="FAD_binding_4"/>
    <property type="match status" value="1"/>
</dbReference>
<keyword evidence="4" id="KW-0560">Oxidoreductase</keyword>
<proteinExistence type="inferred from homology"/>
<dbReference type="SUPFAM" id="SSF56176">
    <property type="entry name" value="FAD-binding/transporter-associated domain-like"/>
    <property type="match status" value="1"/>
</dbReference>
<comment type="caution">
    <text evidence="7">The sequence shown here is derived from an EMBL/GenBank/DDBJ whole genome shotgun (WGS) entry which is preliminary data.</text>
</comment>
<dbReference type="InterPro" id="IPR036318">
    <property type="entry name" value="FAD-bd_PCMH-like_sf"/>
</dbReference>
<accession>A0ABR3VED3</accession>
<keyword evidence="2" id="KW-0285">Flavoprotein</keyword>
<feature type="signal peptide" evidence="5">
    <location>
        <begin position="1"/>
        <end position="23"/>
    </location>
</feature>
<evidence type="ECO:0000256" key="1">
    <source>
        <dbReference type="ARBA" id="ARBA00005466"/>
    </source>
</evidence>
<gene>
    <name evidence="7" type="ORF">VTJ49DRAFT_943</name>
</gene>
<dbReference type="PANTHER" id="PTHR42973:SF15">
    <property type="entry name" value="FAD-BINDING PCMH-TYPE DOMAIN-CONTAINING PROTEIN"/>
    <property type="match status" value="1"/>
</dbReference>
<dbReference type="PANTHER" id="PTHR42973">
    <property type="entry name" value="BINDING OXIDOREDUCTASE, PUTATIVE (AFU_ORTHOLOGUE AFUA_1G17690)-RELATED"/>
    <property type="match status" value="1"/>
</dbReference>